<dbReference type="GO" id="GO:0005886">
    <property type="term" value="C:plasma membrane"/>
    <property type="evidence" value="ECO:0007669"/>
    <property type="project" value="UniProtKB-SubCell"/>
</dbReference>
<dbReference type="RefSeq" id="WP_013048947.1">
    <property type="nucleotide sequence ID" value="NC_014011.1"/>
</dbReference>
<evidence type="ECO:0000256" key="2">
    <source>
        <dbReference type="ARBA" id="ARBA00022475"/>
    </source>
</evidence>
<keyword evidence="2" id="KW-1003">Cell membrane</keyword>
<keyword evidence="5 6" id="KW-0472">Membrane</keyword>
<evidence type="ECO:0000256" key="6">
    <source>
        <dbReference type="SAM" id="Phobius"/>
    </source>
</evidence>
<reference evidence="7 8" key="1">
    <citation type="journal article" date="2010" name="Stand. Genomic Sci.">
        <title>Complete genome sequence of Aminobacterium colombiense type strain (ALA-1).</title>
        <authorList>
            <person name="Chertkov O."/>
            <person name="Sikorski J."/>
            <person name="Brambilla E."/>
            <person name="Lapidus A."/>
            <person name="Copeland A."/>
            <person name="Glavina Del Rio T."/>
            <person name="Nolan M."/>
            <person name="Lucas S."/>
            <person name="Tice H."/>
            <person name="Cheng J.F."/>
            <person name="Han C."/>
            <person name="Detter J.C."/>
            <person name="Bruce D."/>
            <person name="Tapia R."/>
            <person name="Goodwin L."/>
            <person name="Pitluck S."/>
            <person name="Liolios K."/>
            <person name="Ivanova N."/>
            <person name="Mavromatis K."/>
            <person name="Ovchinnikova G."/>
            <person name="Pati A."/>
            <person name="Chen A."/>
            <person name="Palaniappan K."/>
            <person name="Land M."/>
            <person name="Hauser L."/>
            <person name="Chang Y.J."/>
            <person name="Jeffries C.D."/>
            <person name="Spring S."/>
            <person name="Rohde M."/>
            <person name="Goker M."/>
            <person name="Bristow J."/>
            <person name="Eisen J.A."/>
            <person name="Markowitz V."/>
            <person name="Hugenholtz P."/>
            <person name="Kyrpides N.C."/>
            <person name="Klenk H.P."/>
        </authorList>
    </citation>
    <scope>NUCLEOTIDE SEQUENCE [LARGE SCALE GENOMIC DNA]</scope>
    <source>
        <strain evidence="8">DSM 12261 / ALA-1</strain>
    </source>
</reference>
<evidence type="ECO:0000313" key="7">
    <source>
        <dbReference type="EMBL" id="ADE57684.1"/>
    </source>
</evidence>
<evidence type="ECO:0000256" key="3">
    <source>
        <dbReference type="ARBA" id="ARBA00022692"/>
    </source>
</evidence>
<dbReference type="OrthoDB" id="45037at2"/>
<evidence type="ECO:0000256" key="4">
    <source>
        <dbReference type="ARBA" id="ARBA00022989"/>
    </source>
</evidence>
<feature type="transmembrane region" description="Helical" evidence="6">
    <location>
        <begin position="115"/>
        <end position="132"/>
    </location>
</feature>
<gene>
    <name evidence="7" type="ordered locus">Amico_1568</name>
</gene>
<dbReference type="Pfam" id="PF02653">
    <property type="entry name" value="BPD_transp_2"/>
    <property type="match status" value="1"/>
</dbReference>
<feature type="transmembrane region" description="Helical" evidence="6">
    <location>
        <begin position="144"/>
        <end position="163"/>
    </location>
</feature>
<name>D5EGK2_AMICL</name>
<dbReference type="EMBL" id="CP001997">
    <property type="protein sequence ID" value="ADE57684.1"/>
    <property type="molecule type" value="Genomic_DNA"/>
</dbReference>
<keyword evidence="3 6" id="KW-0812">Transmembrane</keyword>
<feature type="transmembrane region" description="Helical" evidence="6">
    <location>
        <begin position="322"/>
        <end position="341"/>
    </location>
</feature>
<feature type="transmembrane region" description="Helical" evidence="6">
    <location>
        <begin position="16"/>
        <end position="39"/>
    </location>
</feature>
<evidence type="ECO:0000256" key="5">
    <source>
        <dbReference type="ARBA" id="ARBA00023136"/>
    </source>
</evidence>
<feature type="transmembrane region" description="Helical" evidence="6">
    <location>
        <begin position="199"/>
        <end position="222"/>
    </location>
</feature>
<feature type="transmembrane region" description="Helical" evidence="6">
    <location>
        <begin position="276"/>
        <end position="302"/>
    </location>
</feature>
<dbReference type="STRING" id="572547.Amico_1568"/>
<dbReference type="HOGENOM" id="CLU_040769_0_1_0"/>
<evidence type="ECO:0000313" key="8">
    <source>
        <dbReference type="Proteomes" id="UP000002366"/>
    </source>
</evidence>
<dbReference type="PANTHER" id="PTHR47089">
    <property type="entry name" value="ABC TRANSPORTER, PERMEASE PROTEIN"/>
    <property type="match status" value="1"/>
</dbReference>
<dbReference type="GO" id="GO:0022857">
    <property type="term" value="F:transmembrane transporter activity"/>
    <property type="evidence" value="ECO:0007669"/>
    <property type="project" value="InterPro"/>
</dbReference>
<dbReference type="CDD" id="cd06580">
    <property type="entry name" value="TM_PBP1_transp_TpRbsC_like"/>
    <property type="match status" value="1"/>
</dbReference>
<dbReference type="InterPro" id="IPR001851">
    <property type="entry name" value="ABC_transp_permease"/>
</dbReference>
<comment type="subcellular location">
    <subcellularLocation>
        <location evidence="1">Cell membrane</location>
        <topology evidence="1">Multi-pass membrane protein</topology>
    </subcellularLocation>
</comment>
<feature type="transmembrane region" description="Helical" evidence="6">
    <location>
        <begin position="59"/>
        <end position="80"/>
    </location>
</feature>
<dbReference type="KEGG" id="aco:Amico_1568"/>
<evidence type="ECO:0000256" key="1">
    <source>
        <dbReference type="ARBA" id="ARBA00004651"/>
    </source>
</evidence>
<dbReference type="eggNOG" id="COG4603">
    <property type="taxonomic scope" value="Bacteria"/>
</dbReference>
<dbReference type="PROSITE" id="PS51257">
    <property type="entry name" value="PROKAR_LIPOPROTEIN"/>
    <property type="match status" value="1"/>
</dbReference>
<keyword evidence="8" id="KW-1185">Reference proteome</keyword>
<sequence length="351" mass="37555">MILFSKDWLIRYRDQCIILVSFGLSLLIGAVLISCYGANPMEAYREMIIGALGDTGALLATLARAVPLILSTMSIAVAFYGGMWNIGAEGQLFLGAFAAAFAGIEFGGLPGFILIPLGLAAGIGTAVLWAWIPGKLHLDQGLNIVVLTIMLNSIAILFTTYLATGPYAGERTSAGSTEKIAEAMRFSHFQVFGTLNTGIYVALGAVLIVTVLMVLSVWGYDWRCSRMNTRFAKYGGIDVRNRQMAAMLLSGALAGLAGSLLVMGDHYRFLINISPGYTWTGMILAMMVTYSPIGGILAAFVYSIMSSGALQMELVTDIPQELVSIIVCCAVLFVTAGISVANRLANRIRED</sequence>
<keyword evidence="4 6" id="KW-1133">Transmembrane helix</keyword>
<accession>D5EGK2</accession>
<protein>
    <submittedName>
        <fullName evidence="7">Inner-membrane translocator</fullName>
    </submittedName>
</protein>
<proteinExistence type="predicted"/>
<dbReference type="PANTHER" id="PTHR47089:SF1">
    <property type="entry name" value="GUANOSINE ABC TRANSPORTER PERMEASE PROTEIN NUPP"/>
    <property type="match status" value="1"/>
</dbReference>
<organism evidence="7 8">
    <name type="scientific">Aminobacterium colombiense (strain DSM 12261 / ALA-1)</name>
    <dbReference type="NCBI Taxonomy" id="572547"/>
    <lineage>
        <taxon>Bacteria</taxon>
        <taxon>Thermotogati</taxon>
        <taxon>Synergistota</taxon>
        <taxon>Synergistia</taxon>
        <taxon>Synergistales</taxon>
        <taxon>Aminobacteriaceae</taxon>
        <taxon>Aminobacterium</taxon>
    </lineage>
</organism>
<dbReference type="AlphaFoldDB" id="D5EGK2"/>
<dbReference type="Proteomes" id="UP000002366">
    <property type="component" value="Chromosome"/>
</dbReference>
<feature type="transmembrane region" description="Helical" evidence="6">
    <location>
        <begin position="243"/>
        <end position="264"/>
    </location>
</feature>